<dbReference type="PROSITE" id="PS00198">
    <property type="entry name" value="4FE4S_FER_1"/>
    <property type="match status" value="2"/>
</dbReference>
<proteinExistence type="predicted"/>
<dbReference type="InterPro" id="IPR017896">
    <property type="entry name" value="4Fe4S_Fe-S-bd"/>
</dbReference>
<dbReference type="PANTHER" id="PTHR24960">
    <property type="entry name" value="PHOTOSYSTEM I IRON-SULFUR CENTER-RELATED"/>
    <property type="match status" value="1"/>
</dbReference>
<keyword evidence="9" id="KW-1185">Reference proteome</keyword>
<evidence type="ECO:0000256" key="1">
    <source>
        <dbReference type="ARBA" id="ARBA00003532"/>
    </source>
</evidence>
<dbReference type="RefSeq" id="WP_249301966.1">
    <property type="nucleotide sequence ID" value="NZ_CP060634.1"/>
</dbReference>
<accession>A0A7G9G2X5</accession>
<dbReference type="GO" id="GO:0051539">
    <property type="term" value="F:4 iron, 4 sulfur cluster binding"/>
    <property type="evidence" value="ECO:0007669"/>
    <property type="project" value="UniProtKB-KW"/>
</dbReference>
<dbReference type="GO" id="GO:0046872">
    <property type="term" value="F:metal ion binding"/>
    <property type="evidence" value="ECO:0007669"/>
    <property type="project" value="UniProtKB-KW"/>
</dbReference>
<reference evidence="8 9" key="1">
    <citation type="submission" date="2020-08" db="EMBL/GenBank/DDBJ databases">
        <authorList>
            <person name="Liu C."/>
            <person name="Sun Q."/>
        </authorList>
    </citation>
    <scope>NUCLEOTIDE SEQUENCE [LARGE SCALE GENOMIC DNA]</scope>
    <source>
        <strain evidence="8 9">NSJ-38</strain>
    </source>
</reference>
<sequence>MGAEEYLQILREDIHSVIFATADKDGHPVTCAVDIMLSDEDSVYFLTARGKSFYERLCADPFISLTGLRGKDTMSSQSITIRGKVRETGGALLPKIFKKNPYMVEIYPTETSRSALTVFQIYEGSGEYFDLSCRPIYRESFSFGGARAAANEMDVTEECTGCGLCLPVCPQKCIDISARPVKIQQEHCLHCGKCAEICPQQAIARRKSCHSRNDCSI</sequence>
<dbReference type="EMBL" id="CP060634">
    <property type="protein sequence ID" value="QNM05157.1"/>
    <property type="molecule type" value="Genomic_DNA"/>
</dbReference>
<evidence type="ECO:0000256" key="2">
    <source>
        <dbReference type="ARBA" id="ARBA00013529"/>
    </source>
</evidence>
<evidence type="ECO:0000256" key="5">
    <source>
        <dbReference type="ARBA" id="ARBA00023004"/>
    </source>
</evidence>
<evidence type="ECO:0000313" key="9">
    <source>
        <dbReference type="Proteomes" id="UP000515823"/>
    </source>
</evidence>
<dbReference type="SUPFAM" id="SSF50475">
    <property type="entry name" value="FMN-binding split barrel"/>
    <property type="match status" value="1"/>
</dbReference>
<dbReference type="SUPFAM" id="SSF54862">
    <property type="entry name" value="4Fe-4S ferredoxins"/>
    <property type="match status" value="1"/>
</dbReference>
<keyword evidence="3" id="KW-0004">4Fe-4S</keyword>
<dbReference type="PROSITE" id="PS51379">
    <property type="entry name" value="4FE4S_FER_2"/>
    <property type="match status" value="2"/>
</dbReference>
<organism evidence="8 9">
    <name type="scientific">Qiania dongpingensis</name>
    <dbReference type="NCBI Taxonomy" id="2763669"/>
    <lineage>
        <taxon>Bacteria</taxon>
        <taxon>Bacillati</taxon>
        <taxon>Bacillota</taxon>
        <taxon>Clostridia</taxon>
        <taxon>Lachnospirales</taxon>
        <taxon>Lachnospiraceae</taxon>
        <taxon>Qiania</taxon>
    </lineage>
</organism>
<keyword evidence="5" id="KW-0408">Iron</keyword>
<dbReference type="Gene3D" id="2.30.110.10">
    <property type="entry name" value="Electron Transport, Fmn-binding Protein, Chain A"/>
    <property type="match status" value="1"/>
</dbReference>
<dbReference type="InterPro" id="IPR011576">
    <property type="entry name" value="Pyridox_Oxase_N"/>
</dbReference>
<dbReference type="Pfam" id="PF12838">
    <property type="entry name" value="Fer4_7"/>
    <property type="match status" value="1"/>
</dbReference>
<evidence type="ECO:0000259" key="7">
    <source>
        <dbReference type="PROSITE" id="PS51379"/>
    </source>
</evidence>
<dbReference type="KEGG" id="qdo:H9Q78_12010"/>
<evidence type="ECO:0000256" key="4">
    <source>
        <dbReference type="ARBA" id="ARBA00022723"/>
    </source>
</evidence>
<name>A0A7G9G2X5_9FIRM</name>
<keyword evidence="6" id="KW-0411">Iron-sulfur</keyword>
<dbReference type="Pfam" id="PF01243">
    <property type="entry name" value="PNPOx_N"/>
    <property type="match status" value="1"/>
</dbReference>
<evidence type="ECO:0000256" key="3">
    <source>
        <dbReference type="ARBA" id="ARBA00022485"/>
    </source>
</evidence>
<feature type="domain" description="4Fe-4S ferredoxin-type" evidence="7">
    <location>
        <begin position="180"/>
        <end position="208"/>
    </location>
</feature>
<feature type="domain" description="4Fe-4S ferredoxin-type" evidence="7">
    <location>
        <begin position="149"/>
        <end position="179"/>
    </location>
</feature>
<dbReference type="InterPro" id="IPR050157">
    <property type="entry name" value="PSI_iron-sulfur_center"/>
</dbReference>
<evidence type="ECO:0000256" key="6">
    <source>
        <dbReference type="ARBA" id="ARBA00023014"/>
    </source>
</evidence>
<gene>
    <name evidence="8" type="ORF">H9Q78_12010</name>
</gene>
<protein>
    <recommendedName>
        <fullName evidence="2">Ferredoxin</fullName>
    </recommendedName>
</protein>
<dbReference type="PANTHER" id="PTHR24960:SF85">
    <property type="entry name" value="POLYFERREDOXIN PROTEIN VHUB"/>
    <property type="match status" value="1"/>
</dbReference>
<dbReference type="AlphaFoldDB" id="A0A7G9G2X5"/>
<dbReference type="Proteomes" id="UP000515823">
    <property type="component" value="Chromosome"/>
</dbReference>
<dbReference type="InterPro" id="IPR012349">
    <property type="entry name" value="Split_barrel_FMN-bd"/>
</dbReference>
<dbReference type="Gene3D" id="3.30.70.20">
    <property type="match status" value="1"/>
</dbReference>
<evidence type="ECO:0000313" key="8">
    <source>
        <dbReference type="EMBL" id="QNM05157.1"/>
    </source>
</evidence>
<keyword evidence="4" id="KW-0479">Metal-binding</keyword>
<comment type="function">
    <text evidence="1">Ferredoxins are iron-sulfur proteins that transfer electrons in a wide variety of metabolic reactions.</text>
</comment>
<dbReference type="InterPro" id="IPR017900">
    <property type="entry name" value="4Fe4S_Fe_S_CS"/>
</dbReference>